<dbReference type="PANTHER" id="PTHR12515">
    <property type="entry name" value="STERILE ALPHA MOTIF DOMAIN CONTAINING PROTEIN 4-RELATED"/>
    <property type="match status" value="1"/>
</dbReference>
<feature type="region of interest" description="Disordered" evidence="13">
    <location>
        <begin position="258"/>
        <end position="367"/>
    </location>
</feature>
<evidence type="ECO:0000256" key="3">
    <source>
        <dbReference type="ARBA" id="ARBA00007325"/>
    </source>
</evidence>
<evidence type="ECO:0000256" key="5">
    <source>
        <dbReference type="ARBA" id="ARBA00022490"/>
    </source>
</evidence>
<dbReference type="SMART" id="SM00454">
    <property type="entry name" value="SAM"/>
    <property type="match status" value="1"/>
</dbReference>
<name>A0A642V4D2_9ASCO</name>
<feature type="compositionally biased region" description="Polar residues" evidence="13">
    <location>
        <begin position="316"/>
        <end position="336"/>
    </location>
</feature>
<evidence type="ECO:0000313" key="16">
    <source>
        <dbReference type="Proteomes" id="UP000761534"/>
    </source>
</evidence>
<evidence type="ECO:0000256" key="7">
    <source>
        <dbReference type="ARBA" id="ARBA00022884"/>
    </source>
</evidence>
<evidence type="ECO:0000256" key="13">
    <source>
        <dbReference type="SAM" id="MobiDB-lite"/>
    </source>
</evidence>
<feature type="region of interest" description="Disordered" evidence="13">
    <location>
        <begin position="71"/>
        <end position="128"/>
    </location>
</feature>
<dbReference type="GO" id="GO:0000166">
    <property type="term" value="F:nucleotide binding"/>
    <property type="evidence" value="ECO:0007669"/>
    <property type="project" value="UniProtKB-KW"/>
</dbReference>
<comment type="similarity">
    <text evidence="3">Belongs to the VTS1 family.</text>
</comment>
<evidence type="ECO:0000256" key="1">
    <source>
        <dbReference type="ARBA" id="ARBA00004201"/>
    </source>
</evidence>
<dbReference type="InterPro" id="IPR057327">
    <property type="entry name" value="Vts1_dom"/>
</dbReference>
<evidence type="ECO:0000256" key="10">
    <source>
        <dbReference type="ARBA" id="ARBA00024136"/>
    </source>
</evidence>
<dbReference type="InterPro" id="IPR001660">
    <property type="entry name" value="SAM"/>
</dbReference>
<feature type="compositionally biased region" description="Polar residues" evidence="13">
    <location>
        <begin position="285"/>
        <end position="307"/>
    </location>
</feature>
<dbReference type="AlphaFoldDB" id="A0A642V4D2"/>
<evidence type="ECO:0000256" key="9">
    <source>
        <dbReference type="ARBA" id="ARBA00024046"/>
    </source>
</evidence>
<keyword evidence="5" id="KW-0963">Cytoplasm</keyword>
<dbReference type="GO" id="GO:0000289">
    <property type="term" value="P:nuclear-transcribed mRNA poly(A) tail shortening"/>
    <property type="evidence" value="ECO:0007669"/>
    <property type="project" value="TreeGrafter"/>
</dbReference>
<dbReference type="FunFam" id="1.10.150.50:FF:000033">
    <property type="entry name" value="Protein vts1, variant"/>
    <property type="match status" value="1"/>
</dbReference>
<evidence type="ECO:0000256" key="6">
    <source>
        <dbReference type="ARBA" id="ARBA00022741"/>
    </source>
</evidence>
<dbReference type="Gene3D" id="1.10.150.50">
    <property type="entry name" value="Transcription Factor, Ets-1"/>
    <property type="match status" value="1"/>
</dbReference>
<accession>A0A642V4D2</accession>
<dbReference type="InterPro" id="IPR037635">
    <property type="entry name" value="VTS1_SAM"/>
</dbReference>
<feature type="domain" description="SAM" evidence="14">
    <location>
        <begin position="478"/>
        <end position="536"/>
    </location>
</feature>
<evidence type="ECO:0000313" key="15">
    <source>
        <dbReference type="EMBL" id="KAA8913337.1"/>
    </source>
</evidence>
<dbReference type="CDD" id="cd09556">
    <property type="entry name" value="SAM_VTS1_fungal"/>
    <property type="match status" value="1"/>
</dbReference>
<dbReference type="OrthoDB" id="2155283at2759"/>
<feature type="compositionally biased region" description="Pro residues" evidence="13">
    <location>
        <begin position="76"/>
        <end position="85"/>
    </location>
</feature>
<feature type="compositionally biased region" description="Gly residues" evidence="13">
    <location>
        <begin position="16"/>
        <end position="26"/>
    </location>
</feature>
<keyword evidence="4" id="KW-0813">Transport</keyword>
<dbReference type="GO" id="GO:0005829">
    <property type="term" value="C:cytosol"/>
    <property type="evidence" value="ECO:0007669"/>
    <property type="project" value="UniProtKB-SubCell"/>
</dbReference>
<keyword evidence="16" id="KW-1185">Reference proteome</keyword>
<feature type="compositionally biased region" description="Basic and acidic residues" evidence="13">
    <location>
        <begin position="458"/>
        <end position="467"/>
    </location>
</feature>
<dbReference type="SUPFAM" id="SSF47769">
    <property type="entry name" value="SAM/Pointed domain"/>
    <property type="match status" value="1"/>
</dbReference>
<feature type="region of interest" description="Disordered" evidence="13">
    <location>
        <begin position="436"/>
        <end position="467"/>
    </location>
</feature>
<organism evidence="15 16">
    <name type="scientific">Trichomonascus ciferrii</name>
    <dbReference type="NCBI Taxonomy" id="44093"/>
    <lineage>
        <taxon>Eukaryota</taxon>
        <taxon>Fungi</taxon>
        <taxon>Dikarya</taxon>
        <taxon>Ascomycota</taxon>
        <taxon>Saccharomycotina</taxon>
        <taxon>Dipodascomycetes</taxon>
        <taxon>Dipodascales</taxon>
        <taxon>Trichomonascaceae</taxon>
        <taxon>Trichomonascus</taxon>
        <taxon>Trichomonascus ciferrii complex</taxon>
    </lineage>
</organism>
<evidence type="ECO:0000259" key="14">
    <source>
        <dbReference type="PROSITE" id="PS50105"/>
    </source>
</evidence>
<comment type="subcellular location">
    <subcellularLocation>
        <location evidence="1">Cytoplasm</location>
        <location evidence="1">P-body</location>
    </subcellularLocation>
    <subcellularLocation>
        <location evidence="2">Cytoplasm</location>
        <location evidence="2">Cytosol</location>
    </subcellularLocation>
</comment>
<keyword evidence="7" id="KW-0694">RNA-binding</keyword>
<evidence type="ECO:0000256" key="11">
    <source>
        <dbReference type="ARBA" id="ARBA00054767"/>
    </source>
</evidence>
<gene>
    <name evidence="15" type="ORF">TRICI_003225</name>
</gene>
<evidence type="ECO:0000256" key="8">
    <source>
        <dbReference type="ARBA" id="ARBA00022927"/>
    </source>
</evidence>
<dbReference type="VEuPathDB" id="FungiDB:TRICI_003225"/>
<dbReference type="Pfam" id="PF25479">
    <property type="entry name" value="Vts1"/>
    <property type="match status" value="1"/>
</dbReference>
<evidence type="ECO:0000256" key="12">
    <source>
        <dbReference type="ARBA" id="ARBA00073291"/>
    </source>
</evidence>
<dbReference type="Proteomes" id="UP000761534">
    <property type="component" value="Unassembled WGS sequence"/>
</dbReference>
<protein>
    <recommendedName>
        <fullName evidence="10">RNA-binding protein VTS1</fullName>
    </recommendedName>
    <alternativeName>
        <fullName evidence="12">RNA-binding protein vts1</fullName>
    </alternativeName>
</protein>
<comment type="function">
    <text evidence="11">RNA-binding protein involved in post-transcriptional regulation through transcript degradation.</text>
</comment>
<dbReference type="PROSITE" id="PS50105">
    <property type="entry name" value="SAM_DOMAIN"/>
    <property type="match status" value="1"/>
</dbReference>
<dbReference type="EMBL" id="SWFS01000231">
    <property type="protein sequence ID" value="KAA8913337.1"/>
    <property type="molecule type" value="Genomic_DNA"/>
</dbReference>
<dbReference type="GO" id="GO:0003729">
    <property type="term" value="F:mRNA binding"/>
    <property type="evidence" value="ECO:0007669"/>
    <property type="project" value="InterPro"/>
</dbReference>
<dbReference type="GO" id="GO:0000932">
    <property type="term" value="C:P-body"/>
    <property type="evidence" value="ECO:0007669"/>
    <property type="project" value="UniProtKB-SubCell"/>
</dbReference>
<keyword evidence="6" id="KW-0547">Nucleotide-binding</keyword>
<feature type="compositionally biased region" description="Low complexity" evidence="13">
    <location>
        <begin position="441"/>
        <end position="457"/>
    </location>
</feature>
<feature type="compositionally biased region" description="Polar residues" evidence="13">
    <location>
        <begin position="89"/>
        <end position="99"/>
    </location>
</feature>
<dbReference type="PANTHER" id="PTHR12515:SF5">
    <property type="entry name" value="PROTEIN SMAUG"/>
    <property type="match status" value="1"/>
</dbReference>
<feature type="compositionally biased region" description="Low complexity" evidence="13">
    <location>
        <begin position="100"/>
        <end position="119"/>
    </location>
</feature>
<dbReference type="InterPro" id="IPR050897">
    <property type="entry name" value="SMAUG/VTS1_RNA-bind"/>
</dbReference>
<sequence>MSTGERNNQQQAPQQQGGGNTNGGGSSSPLVGRRRPVHPRGSIDLSSFDSPLVNRTRPSSEIFLHTPHKLLQPDVQPTPPPPLQQPNPYYSTQNPLLVNQQHQQQHQQPQPAQPYAQPQMHNNNGGGEIDQAAEKWLADLELYQSTLEEMATVSLDKNFKDELSSIEQWFSWLSVGERTAALYALLQQTTPVQIRFFITVLQNFANKDPISAILSPTAAERDPLQRDQLSQAHAQAAQAHAQVQQQLQQQQQQAAAAVAAATQQPMSPNLRVPETPENPMFKPSPLNNTSYHRQSLQPPRSPWTNSHEINRPKSATDMSRQQQQQEASSGLQNQLKTPAGKTHTKSYSQTPQDFNYMPGEAPSASSASWASMMNTPASNFNSPQPQKVNNEIVNSTAMKMAALSTVNGRVVLDDVKKHRRKHHIIGDFDPDNDLGLGVSVPTATAQQQQPSSAQSTPEKTRTPSKSKEVNYTDINLLQDIPSWLRSLRLHKYTDNLKDLEWKQLITLSDEDLQNRGVNALGARRKMLKIFDQIKQAYNI</sequence>
<feature type="region of interest" description="Disordered" evidence="13">
    <location>
        <begin position="1"/>
        <end position="55"/>
    </location>
</feature>
<evidence type="ECO:0000256" key="2">
    <source>
        <dbReference type="ARBA" id="ARBA00004514"/>
    </source>
</evidence>
<keyword evidence="8" id="KW-0653">Protein transport</keyword>
<dbReference type="GO" id="GO:0015031">
    <property type="term" value="P:protein transport"/>
    <property type="evidence" value="ECO:0007669"/>
    <property type="project" value="UniProtKB-KW"/>
</dbReference>
<comment type="caution">
    <text evidence="15">The sequence shown here is derived from an EMBL/GenBank/DDBJ whole genome shotgun (WGS) entry which is preliminary data.</text>
</comment>
<reference evidence="15" key="1">
    <citation type="journal article" date="2019" name="G3 (Bethesda)">
        <title>Genome Assemblies of Two Rare Opportunistic Yeast Pathogens: Diutina rugosa (syn. Candida rugosa) and Trichomonascus ciferrii (syn. Candida ciferrii).</title>
        <authorList>
            <person name="Mixao V."/>
            <person name="Saus E."/>
            <person name="Hansen A.P."/>
            <person name="Lass-Florl C."/>
            <person name="Gabaldon T."/>
        </authorList>
    </citation>
    <scope>NUCLEOTIDE SEQUENCE</scope>
    <source>
        <strain evidence="15">CBS 4856</strain>
    </source>
</reference>
<dbReference type="InterPro" id="IPR013761">
    <property type="entry name" value="SAM/pointed_sf"/>
</dbReference>
<comment type="subunit">
    <text evidence="9">Monomer. Binds to RNA.</text>
</comment>
<dbReference type="Pfam" id="PF07647">
    <property type="entry name" value="SAM_2"/>
    <property type="match status" value="1"/>
</dbReference>
<proteinExistence type="inferred from homology"/>
<evidence type="ECO:0000256" key="4">
    <source>
        <dbReference type="ARBA" id="ARBA00022448"/>
    </source>
</evidence>